<protein>
    <submittedName>
        <fullName evidence="1 3">Uncharacterized protein</fullName>
    </submittedName>
</protein>
<evidence type="ECO:0000313" key="1">
    <source>
        <dbReference type="EMBL" id="VDK27477.1"/>
    </source>
</evidence>
<evidence type="ECO:0000313" key="3">
    <source>
        <dbReference type="WBParaSite" id="GPUH_0000013901-mRNA-1"/>
    </source>
</evidence>
<dbReference type="Gene3D" id="2.60.40.3510">
    <property type="match status" value="1"/>
</dbReference>
<dbReference type="AlphaFoldDB" id="A0A183CUJ9"/>
<proteinExistence type="predicted"/>
<evidence type="ECO:0000313" key="2">
    <source>
        <dbReference type="Proteomes" id="UP000271098"/>
    </source>
</evidence>
<dbReference type="EMBL" id="UYRT01000096">
    <property type="protein sequence ID" value="VDK27477.1"/>
    <property type="molecule type" value="Genomic_DNA"/>
</dbReference>
<reference evidence="3" key="1">
    <citation type="submission" date="2016-06" db="UniProtKB">
        <authorList>
            <consortium name="WormBaseParasite"/>
        </authorList>
    </citation>
    <scope>IDENTIFICATION</scope>
</reference>
<keyword evidence="2" id="KW-1185">Reference proteome</keyword>
<name>A0A183CUJ9_9BILA</name>
<dbReference type="OrthoDB" id="5789390at2759"/>
<gene>
    <name evidence="1" type="ORF">GPUH_LOCUS140</name>
</gene>
<sequence length="87" mass="10042">MDRTLGEGVCCATIRPEEECRCQIYVHVCVGVGLERRNFYRDCSLLHHNSRVIAGTQFFSNYNFTIPFHVRWPVQTRPLGFGCFLAT</sequence>
<dbReference type="WBParaSite" id="GPUH_0000013901-mRNA-1">
    <property type="protein sequence ID" value="GPUH_0000013901-mRNA-1"/>
    <property type="gene ID" value="GPUH_0000013901"/>
</dbReference>
<reference evidence="1 2" key="2">
    <citation type="submission" date="2018-11" db="EMBL/GenBank/DDBJ databases">
        <authorList>
            <consortium name="Pathogen Informatics"/>
        </authorList>
    </citation>
    <scope>NUCLEOTIDE SEQUENCE [LARGE SCALE GENOMIC DNA]</scope>
</reference>
<organism evidence="3">
    <name type="scientific">Gongylonema pulchrum</name>
    <dbReference type="NCBI Taxonomy" id="637853"/>
    <lineage>
        <taxon>Eukaryota</taxon>
        <taxon>Metazoa</taxon>
        <taxon>Ecdysozoa</taxon>
        <taxon>Nematoda</taxon>
        <taxon>Chromadorea</taxon>
        <taxon>Rhabditida</taxon>
        <taxon>Spirurina</taxon>
        <taxon>Spiruromorpha</taxon>
        <taxon>Spiruroidea</taxon>
        <taxon>Gongylonematidae</taxon>
        <taxon>Gongylonema</taxon>
    </lineage>
</organism>
<dbReference type="Proteomes" id="UP000271098">
    <property type="component" value="Unassembled WGS sequence"/>
</dbReference>
<accession>A0A183CUJ9</accession>